<dbReference type="VEuPathDB" id="TriTrypDB:ECC02_006190"/>
<dbReference type="EC" id="3.1.1.-" evidence="7"/>
<comment type="caution">
    <text evidence="9">The sequence shown here is derived from an EMBL/GenBank/DDBJ whole genome shotgun (WGS) entry which is preliminary data.</text>
</comment>
<dbReference type="VEuPathDB" id="TriTrypDB:TcG_02533"/>
<dbReference type="GO" id="GO:0009395">
    <property type="term" value="P:phospholipid catabolic process"/>
    <property type="evidence" value="ECO:0007669"/>
    <property type="project" value="TreeGrafter"/>
</dbReference>
<sequence length="644" mass="72672">MRRERIVKDVIFGVTLLLLATAILATGGVRAEFWQNDDVTTVKVRYNMKTKEFSVTEGELFGAVAATLEVHDTFLQNGWDVVNAEADKEFLHSGPIETRDEMLRIAYQAMGYGEGYTTQKRMEAELNNNFLGKDGLNEILASSPKAVKWIQEHVAYMDAADAVDAYGRQLKNLLALLDGMVAGYNARVGAGGVLLNRTWLFYLNFLAEIGDVVASVSSQNTTARLRETNPRHFFDLHCSALVKVTEYDIYFSHATWSSFNSMLRQYKTYRVEHRTVTMSSYPGMIHSIDDWYMTSERLAIMETTNGVYNNSLYAYLNPKTVSEFLRVMIANFLATDSPSWVKYFSLNNSGTYNNQWMVLNMAAVANPKTPMPANTFWVAEQLPGSTYPLGVTAADMTEHLNKHGYWASYNIPYFENVYEISGYLKKKKEFGDYFSYTSSSRAKMFKRDESGVVNLETMKHLMRYNNYKEDNLSLIQNCAGAGTNDTCNPPFSAMLTIASRGDLNPAGDAKNYGPLYEYLGRRDHGATDAKIATWSGMVMDLHHYTSHVICGPTNEQQPTFEWKDDLFTPMPPTYGLPKVYNFTFMTYVTNVSPKSPSIENARNKWVGIAVSTAAAALVFVSIAIVLVRSRRRAKYLHEDMLLAN</sequence>
<name>A0A2V2WDF8_TRYCR</name>
<comment type="function">
    <text evidence="7">Putative phospholipase.</text>
</comment>
<evidence type="ECO:0000256" key="1">
    <source>
        <dbReference type="ARBA" id="ARBA00007835"/>
    </source>
</evidence>
<evidence type="ECO:0000256" key="8">
    <source>
        <dbReference type="SAM" id="Phobius"/>
    </source>
</evidence>
<evidence type="ECO:0000256" key="3">
    <source>
        <dbReference type="ARBA" id="ARBA00022801"/>
    </source>
</evidence>
<protein>
    <recommendedName>
        <fullName evidence="7">Phospholipase B-like</fullName>
        <ecNumber evidence="7">3.1.1.-</ecNumber>
    </recommendedName>
</protein>
<evidence type="ECO:0000256" key="7">
    <source>
        <dbReference type="RuleBase" id="RU364138"/>
    </source>
</evidence>
<feature type="signal peptide" evidence="7">
    <location>
        <begin position="1"/>
        <end position="31"/>
    </location>
</feature>
<evidence type="ECO:0000313" key="10">
    <source>
        <dbReference type="Proteomes" id="UP000246078"/>
    </source>
</evidence>
<dbReference type="VEuPathDB" id="TriTrypDB:TcCLB.510825.30"/>
<organism evidence="9 10">
    <name type="scientific">Trypanosoma cruzi</name>
    <dbReference type="NCBI Taxonomy" id="5693"/>
    <lineage>
        <taxon>Eukaryota</taxon>
        <taxon>Discoba</taxon>
        <taxon>Euglenozoa</taxon>
        <taxon>Kinetoplastea</taxon>
        <taxon>Metakinetoplastina</taxon>
        <taxon>Trypanosomatida</taxon>
        <taxon>Trypanosomatidae</taxon>
        <taxon>Trypanosoma</taxon>
        <taxon>Schizotrypanum</taxon>
    </lineage>
</organism>
<dbReference type="VEuPathDB" id="TriTrypDB:C4B63_83g85"/>
<dbReference type="GO" id="GO:0005576">
    <property type="term" value="C:extracellular region"/>
    <property type="evidence" value="ECO:0007669"/>
    <property type="project" value="TreeGrafter"/>
</dbReference>
<accession>A0A2V2WDF8</accession>
<dbReference type="Gene3D" id="3.60.60.30">
    <property type="match status" value="1"/>
</dbReference>
<feature type="transmembrane region" description="Helical" evidence="8">
    <location>
        <begin position="605"/>
        <end position="627"/>
    </location>
</feature>
<dbReference type="VEuPathDB" id="TriTrypDB:TcCL_Unassigned00550"/>
<dbReference type="GO" id="GO:0004620">
    <property type="term" value="F:phospholipase activity"/>
    <property type="evidence" value="ECO:0007669"/>
    <property type="project" value="InterPro"/>
</dbReference>
<evidence type="ECO:0000256" key="6">
    <source>
        <dbReference type="ARBA" id="ARBA00023180"/>
    </source>
</evidence>
<dbReference type="PANTHER" id="PTHR12370">
    <property type="entry name" value="PHOSPHOLIPASE B-RELATED"/>
    <property type="match status" value="1"/>
</dbReference>
<proteinExistence type="inferred from homology"/>
<gene>
    <name evidence="9" type="ORF">C3747_146g36</name>
</gene>
<dbReference type="AlphaFoldDB" id="A0A2V2WDF8"/>
<dbReference type="VEuPathDB" id="TriTrypDB:TCDM_06484"/>
<keyword evidence="8" id="KW-0472">Membrane</keyword>
<keyword evidence="6" id="KW-0325">Glycoprotein</keyword>
<dbReference type="VEuPathDB" id="TriTrypDB:Tc_MARK_1153"/>
<keyword evidence="4 7" id="KW-0442">Lipid degradation</keyword>
<keyword evidence="8" id="KW-1133">Transmembrane helix</keyword>
<dbReference type="Proteomes" id="UP000246078">
    <property type="component" value="Unassembled WGS sequence"/>
</dbReference>
<dbReference type="VEuPathDB" id="TriTrypDB:BCY84_21713"/>
<evidence type="ECO:0000313" key="9">
    <source>
        <dbReference type="EMBL" id="PWV04684.1"/>
    </source>
</evidence>
<dbReference type="EMBL" id="PRFC01000146">
    <property type="protein sequence ID" value="PWV04684.1"/>
    <property type="molecule type" value="Genomic_DNA"/>
</dbReference>
<dbReference type="InterPro" id="IPR007000">
    <property type="entry name" value="PLipase_B-like"/>
</dbReference>
<evidence type="ECO:0000256" key="5">
    <source>
        <dbReference type="ARBA" id="ARBA00023098"/>
    </source>
</evidence>
<dbReference type="VEuPathDB" id="TriTrypDB:C3747_146g36"/>
<evidence type="ECO:0000256" key="2">
    <source>
        <dbReference type="ARBA" id="ARBA00022729"/>
    </source>
</evidence>
<dbReference type="VEuPathDB" id="TriTrypDB:TCSYLVIO_002437"/>
<keyword evidence="8" id="KW-0812">Transmembrane</keyword>
<dbReference type="VEuPathDB" id="TriTrypDB:TcYC6_0034640"/>
<dbReference type="Pfam" id="PF04916">
    <property type="entry name" value="Phospholip_B"/>
    <property type="match status" value="1"/>
</dbReference>
<keyword evidence="5 7" id="KW-0443">Lipid metabolism</keyword>
<comment type="similarity">
    <text evidence="1 7">Belongs to the phospholipase B-like family.</text>
</comment>
<keyword evidence="2 7" id="KW-0732">Signal</keyword>
<feature type="chain" id="PRO_5023585883" description="Phospholipase B-like" evidence="7">
    <location>
        <begin position="32"/>
        <end position="644"/>
    </location>
</feature>
<keyword evidence="3 7" id="KW-0378">Hydrolase</keyword>
<dbReference type="PANTHER" id="PTHR12370:SF3">
    <property type="entry name" value="PHOSPHOLIPASE B-LIKE 2-RELATED"/>
    <property type="match status" value="1"/>
</dbReference>
<reference evidence="9 10" key="1">
    <citation type="journal article" date="2018" name="Microb. Genom.">
        <title>Expanding an expanded genome: long-read sequencing of Trypanosoma cruzi.</title>
        <authorList>
            <person name="Berna L."/>
            <person name="Rodriguez M."/>
            <person name="Chiribao M.L."/>
            <person name="Parodi-Talice A."/>
            <person name="Pita S."/>
            <person name="Rijo G."/>
            <person name="Alvarez-Valin F."/>
            <person name="Robello C."/>
        </authorList>
    </citation>
    <scope>NUCLEOTIDE SEQUENCE [LARGE SCALE GENOMIC DNA]</scope>
    <source>
        <strain evidence="9 10">TCC</strain>
    </source>
</reference>
<evidence type="ECO:0000256" key="4">
    <source>
        <dbReference type="ARBA" id="ARBA00022963"/>
    </source>
</evidence>
<dbReference type="VEuPathDB" id="TriTrypDB:TcBrA4_0116920"/>